<organism evidence="1 2">
    <name type="scientific">Alligator mississippiensis</name>
    <name type="common">American alligator</name>
    <dbReference type="NCBI Taxonomy" id="8496"/>
    <lineage>
        <taxon>Eukaryota</taxon>
        <taxon>Metazoa</taxon>
        <taxon>Chordata</taxon>
        <taxon>Craniata</taxon>
        <taxon>Vertebrata</taxon>
        <taxon>Euteleostomi</taxon>
        <taxon>Archelosauria</taxon>
        <taxon>Archosauria</taxon>
        <taxon>Crocodylia</taxon>
        <taxon>Alligatoridae</taxon>
        <taxon>Alligatorinae</taxon>
        <taxon>Alligator</taxon>
    </lineage>
</organism>
<dbReference type="EMBL" id="AKHW03000178">
    <property type="protein sequence ID" value="KYO48904.1"/>
    <property type="molecule type" value="Genomic_DNA"/>
</dbReference>
<evidence type="ECO:0000313" key="1">
    <source>
        <dbReference type="EMBL" id="KYO48904.1"/>
    </source>
</evidence>
<dbReference type="AlphaFoldDB" id="A0A151PJ83"/>
<keyword evidence="2" id="KW-1185">Reference proteome</keyword>
<evidence type="ECO:0000313" key="2">
    <source>
        <dbReference type="Proteomes" id="UP000050525"/>
    </source>
</evidence>
<proteinExistence type="predicted"/>
<dbReference type="Proteomes" id="UP000050525">
    <property type="component" value="Unassembled WGS sequence"/>
</dbReference>
<name>A0A151PJ83_ALLMI</name>
<reference evidence="1 2" key="1">
    <citation type="journal article" date="2012" name="Genome Biol.">
        <title>Sequencing three crocodilian genomes to illuminate the evolution of archosaurs and amniotes.</title>
        <authorList>
            <person name="St John J.A."/>
            <person name="Braun E.L."/>
            <person name="Isberg S.R."/>
            <person name="Miles L.G."/>
            <person name="Chong A.Y."/>
            <person name="Gongora J."/>
            <person name="Dalzell P."/>
            <person name="Moran C."/>
            <person name="Bed'hom B."/>
            <person name="Abzhanov A."/>
            <person name="Burgess S.C."/>
            <person name="Cooksey A.M."/>
            <person name="Castoe T.A."/>
            <person name="Crawford N.G."/>
            <person name="Densmore L.D."/>
            <person name="Drew J.C."/>
            <person name="Edwards S.V."/>
            <person name="Faircloth B.C."/>
            <person name="Fujita M.K."/>
            <person name="Greenwold M.J."/>
            <person name="Hoffmann F.G."/>
            <person name="Howard J.M."/>
            <person name="Iguchi T."/>
            <person name="Janes D.E."/>
            <person name="Khan S.Y."/>
            <person name="Kohno S."/>
            <person name="de Koning A.J."/>
            <person name="Lance S.L."/>
            <person name="McCarthy F.M."/>
            <person name="McCormack J.E."/>
            <person name="Merchant M.E."/>
            <person name="Peterson D.G."/>
            <person name="Pollock D.D."/>
            <person name="Pourmand N."/>
            <person name="Raney B.J."/>
            <person name="Roessler K.A."/>
            <person name="Sanford J.R."/>
            <person name="Sawyer R.H."/>
            <person name="Schmidt C.J."/>
            <person name="Triplett E.W."/>
            <person name="Tuberville T.D."/>
            <person name="Venegas-Anaya M."/>
            <person name="Howard J.T."/>
            <person name="Jarvis E.D."/>
            <person name="Guillette L.J.Jr."/>
            <person name="Glenn T.C."/>
            <person name="Green R.E."/>
            <person name="Ray D.A."/>
        </authorList>
    </citation>
    <scope>NUCLEOTIDE SEQUENCE [LARGE SCALE GENOMIC DNA]</scope>
    <source>
        <strain evidence="1">KSC_2009_1</strain>
    </source>
</reference>
<accession>A0A151PJ83</accession>
<sequence>MYGIVEVLYSTNVWDEGTVLKPFGKFKRQMYTATVPDRVTAFMCHNTEAQLLPFHEVAFMKKTKDASLSLLPER</sequence>
<comment type="caution">
    <text evidence="1">The sequence shown here is derived from an EMBL/GenBank/DDBJ whole genome shotgun (WGS) entry which is preliminary data.</text>
</comment>
<protein>
    <submittedName>
        <fullName evidence="1">Uncharacterized protein</fullName>
    </submittedName>
</protein>
<gene>
    <name evidence="1" type="ORF">Y1Q_0020249</name>
</gene>